<dbReference type="InterPro" id="IPR011129">
    <property type="entry name" value="CSD"/>
</dbReference>
<feature type="region of interest" description="Disordered" evidence="1">
    <location>
        <begin position="100"/>
        <end position="120"/>
    </location>
</feature>
<reference evidence="3 4" key="1">
    <citation type="submission" date="2021-03" db="EMBL/GenBank/DDBJ databases">
        <title>Genomic Encyclopedia of Type Strains, Phase III (KMG-III): the genomes of soil and plant-associated and newly described type strains.</title>
        <authorList>
            <person name="Whitman W."/>
        </authorList>
    </citation>
    <scope>NUCLEOTIDE SEQUENCE [LARGE SCALE GENOMIC DNA]</scope>
    <source>
        <strain evidence="3 4">IMMIB AFH-6</strain>
    </source>
</reference>
<protein>
    <submittedName>
        <fullName evidence="3">CspA family cold shock protein</fullName>
    </submittedName>
</protein>
<dbReference type="EMBL" id="JAGINP010000021">
    <property type="protein sequence ID" value="MBP2295286.1"/>
    <property type="molecule type" value="Genomic_DNA"/>
</dbReference>
<dbReference type="SUPFAM" id="SSF50249">
    <property type="entry name" value="Nucleic acid-binding proteins"/>
    <property type="match status" value="2"/>
</dbReference>
<dbReference type="Gene3D" id="2.40.50.140">
    <property type="entry name" value="Nucleic acid-binding proteins"/>
    <property type="match status" value="2"/>
</dbReference>
<feature type="domain" description="CSD" evidence="2">
    <location>
        <begin position="120"/>
        <end position="185"/>
    </location>
</feature>
<dbReference type="Pfam" id="PF00313">
    <property type="entry name" value="CSD"/>
    <property type="match status" value="2"/>
</dbReference>
<evidence type="ECO:0000313" key="4">
    <source>
        <dbReference type="Proteomes" id="UP000781958"/>
    </source>
</evidence>
<feature type="region of interest" description="Disordered" evidence="1">
    <location>
        <begin position="1"/>
        <end position="22"/>
    </location>
</feature>
<dbReference type="PRINTS" id="PR00050">
    <property type="entry name" value="COLDSHOCK"/>
</dbReference>
<name>A0ABS4SRV2_9PROT</name>
<accession>A0ABS4SRV2</accession>
<dbReference type="CDD" id="cd04458">
    <property type="entry name" value="CSP_CDS"/>
    <property type="match status" value="2"/>
</dbReference>
<feature type="compositionally biased region" description="Pro residues" evidence="1">
    <location>
        <begin position="1"/>
        <end position="16"/>
    </location>
</feature>
<evidence type="ECO:0000256" key="1">
    <source>
        <dbReference type="SAM" id="MobiDB-lite"/>
    </source>
</evidence>
<comment type="caution">
    <text evidence="3">The sequence shown here is derived from an EMBL/GenBank/DDBJ whole genome shotgun (WGS) entry which is preliminary data.</text>
</comment>
<evidence type="ECO:0000313" key="3">
    <source>
        <dbReference type="EMBL" id="MBP2295286.1"/>
    </source>
</evidence>
<sequence>MSRYDPTPPFSGPPFSGPSLSEGARTRATVRWFNAAKGFGFVSPEDGTGDAFLHISVLNRIGRHEIGDGAELLCQILPGGKGPQVAHILEVVSEGVVGGAGQQQQPAADRRAAPTGPETEVTGTVKWFKPEQGFGFVTADDGAKDVFVHKSVLRRCNLLELETGQRVHLRVREAPKGREASWVVLL</sequence>
<feature type="domain" description="CSD" evidence="2">
    <location>
        <begin position="25"/>
        <end position="93"/>
    </location>
</feature>
<dbReference type="PROSITE" id="PS51857">
    <property type="entry name" value="CSD_2"/>
    <property type="match status" value="2"/>
</dbReference>
<evidence type="ECO:0000259" key="2">
    <source>
        <dbReference type="PROSITE" id="PS51857"/>
    </source>
</evidence>
<dbReference type="Proteomes" id="UP000781958">
    <property type="component" value="Unassembled WGS sequence"/>
</dbReference>
<keyword evidence="4" id="KW-1185">Reference proteome</keyword>
<dbReference type="InterPro" id="IPR002059">
    <property type="entry name" value="CSP_DNA-bd"/>
</dbReference>
<organism evidence="3 4">
    <name type="scientific">Azospirillum rugosum</name>
    <dbReference type="NCBI Taxonomy" id="416170"/>
    <lineage>
        <taxon>Bacteria</taxon>
        <taxon>Pseudomonadati</taxon>
        <taxon>Pseudomonadota</taxon>
        <taxon>Alphaproteobacteria</taxon>
        <taxon>Rhodospirillales</taxon>
        <taxon>Azospirillaceae</taxon>
        <taxon>Azospirillum</taxon>
    </lineage>
</organism>
<dbReference type="InterPro" id="IPR012340">
    <property type="entry name" value="NA-bd_OB-fold"/>
</dbReference>
<dbReference type="RefSeq" id="WP_209769729.1">
    <property type="nucleotide sequence ID" value="NZ_JAGINP010000021.1"/>
</dbReference>
<proteinExistence type="predicted"/>
<dbReference type="SMART" id="SM00357">
    <property type="entry name" value="CSP"/>
    <property type="match status" value="2"/>
</dbReference>
<dbReference type="PANTHER" id="PTHR11544">
    <property type="entry name" value="COLD SHOCK DOMAIN CONTAINING PROTEINS"/>
    <property type="match status" value="1"/>
</dbReference>
<gene>
    <name evidence="3" type="ORF">J2851_005091</name>
</gene>
<dbReference type="InterPro" id="IPR050181">
    <property type="entry name" value="Cold_shock_domain"/>
</dbReference>